<dbReference type="EMBL" id="MEHA01000013">
    <property type="protein sequence ID" value="ODR49316.1"/>
    <property type="molecule type" value="Genomic_DNA"/>
</dbReference>
<reference evidence="1 2" key="1">
    <citation type="submission" date="2016-08" db="EMBL/GenBank/DDBJ databases">
        <authorList>
            <person name="Seilhamer J.J."/>
        </authorList>
    </citation>
    <scope>NUCLEOTIDE SEQUENCE [LARGE SCALE GENOMIC DNA]</scope>
    <source>
        <strain evidence="1 2">NML150140-1</strain>
    </source>
</reference>
<name>A0A1E3UH57_9FIRM</name>
<evidence type="ECO:0000313" key="2">
    <source>
        <dbReference type="Proteomes" id="UP000094271"/>
    </source>
</evidence>
<dbReference type="Proteomes" id="UP000094271">
    <property type="component" value="Unassembled WGS sequence"/>
</dbReference>
<gene>
    <name evidence="1" type="ORF">BEI59_17675</name>
</gene>
<dbReference type="AlphaFoldDB" id="A0A1E3UH57"/>
<sequence>MGNGVAIGSWSGYNSKITVDGDAAVFAKASSSSFQPIGPENKTSLNKGVVFQGTTGTVYGSPTLPGDAEIPSGAILTVPDGSTLTLPNGITLTNKELLENYGKIIGAGAIQNNGVINDYSAGISATVNGGGIII</sequence>
<evidence type="ECO:0000313" key="1">
    <source>
        <dbReference type="EMBL" id="ODR49316.1"/>
    </source>
</evidence>
<organism evidence="1 2">
    <name type="scientific">Eisenbergiella tayi</name>
    <dbReference type="NCBI Taxonomy" id="1432052"/>
    <lineage>
        <taxon>Bacteria</taxon>
        <taxon>Bacillati</taxon>
        <taxon>Bacillota</taxon>
        <taxon>Clostridia</taxon>
        <taxon>Lachnospirales</taxon>
        <taxon>Lachnospiraceae</taxon>
        <taxon>Eisenbergiella</taxon>
    </lineage>
</organism>
<protein>
    <submittedName>
        <fullName evidence="1">Uncharacterized protein</fullName>
    </submittedName>
</protein>
<proteinExistence type="predicted"/>
<comment type="caution">
    <text evidence="1">The sequence shown here is derived from an EMBL/GenBank/DDBJ whole genome shotgun (WGS) entry which is preliminary data.</text>
</comment>
<accession>A0A1E3UH57</accession>